<evidence type="ECO:0000256" key="5">
    <source>
        <dbReference type="ARBA" id="ARBA00022842"/>
    </source>
</evidence>
<name>A0A8T4KRK3_9ARCH</name>
<dbReference type="Proteomes" id="UP000677687">
    <property type="component" value="Unassembled WGS sequence"/>
</dbReference>
<dbReference type="GO" id="GO:0050545">
    <property type="term" value="F:sulfopyruvate decarboxylase activity"/>
    <property type="evidence" value="ECO:0007669"/>
    <property type="project" value="TreeGrafter"/>
</dbReference>
<dbReference type="PANTHER" id="PTHR37311">
    <property type="entry name" value="2-PHOSPHOSULFOLACTATE PHOSPHATASE-RELATED"/>
    <property type="match status" value="1"/>
</dbReference>
<evidence type="ECO:0000256" key="4">
    <source>
        <dbReference type="ARBA" id="ARBA00022801"/>
    </source>
</evidence>
<sequence>MEVKILHLIDGAKQARGLTVIIDVFRAFSVACYAFGNGARKIISVGDIDLAYKLKKENPGYLLIGERGGKKPKGFDYGNSPTQIENVDFTDKTIIQTTSAGTQGIANATNADEIITGGFVNAEAIINYIKKQNPEEVSLVAMGDVSIADEDALCAEYIKNAIENKANDFSEIVNHLRGYRSAHKFFDPAIDWAPERDFDLCLSLDRFNFVLKVVPYNKDHVFLRKI</sequence>
<dbReference type="Gene3D" id="3.90.1560.10">
    <property type="entry name" value="ComB-like"/>
    <property type="match status" value="1"/>
</dbReference>
<comment type="cofactor">
    <cofactor evidence="1">
        <name>Mg(2+)</name>
        <dbReference type="ChEBI" id="CHEBI:18420"/>
    </cofactor>
</comment>
<dbReference type="AlphaFoldDB" id="A0A8T4KRK3"/>
<comment type="similarity">
    <text evidence="2">Belongs to the ComB family.</text>
</comment>
<reference evidence="7" key="1">
    <citation type="submission" date="2021-03" db="EMBL/GenBank/DDBJ databases">
        <authorList>
            <person name="Jaffe A."/>
        </authorList>
    </citation>
    <scope>NUCLEOTIDE SEQUENCE</scope>
    <source>
        <strain evidence="7">RIFCSPHIGHO2_01_FULL_AR10_44_11</strain>
    </source>
</reference>
<keyword evidence="5" id="KW-0460">Magnesium</keyword>
<reference evidence="7" key="2">
    <citation type="submission" date="2021-05" db="EMBL/GenBank/DDBJ databases">
        <title>Protein family content uncovers lineage relationships and bacterial pathway maintenance mechanisms in DPANN archaea.</title>
        <authorList>
            <person name="Castelle C.J."/>
            <person name="Meheust R."/>
            <person name="Jaffe A.L."/>
            <person name="Seitz K."/>
            <person name="Gong X."/>
            <person name="Baker B.J."/>
            <person name="Banfield J.F."/>
        </authorList>
    </citation>
    <scope>NUCLEOTIDE SEQUENCE</scope>
    <source>
        <strain evidence="7">RIFCSPHIGHO2_01_FULL_AR10_44_11</strain>
    </source>
</reference>
<dbReference type="GO" id="GO:0050532">
    <property type="term" value="F:2-phosphosulfolactate phosphatase activity"/>
    <property type="evidence" value="ECO:0007669"/>
    <property type="project" value="UniProtKB-EC"/>
</dbReference>
<dbReference type="PANTHER" id="PTHR37311:SF1">
    <property type="entry name" value="2-PHOSPHOSULFOLACTATE PHOSPHATASE-RELATED"/>
    <property type="match status" value="1"/>
</dbReference>
<proteinExistence type="inferred from homology"/>
<protein>
    <recommendedName>
        <fullName evidence="3">2-phosphosulfolactate phosphatase</fullName>
        <ecNumber evidence="3">3.1.3.71</ecNumber>
    </recommendedName>
</protein>
<keyword evidence="4" id="KW-0378">Hydrolase</keyword>
<gene>
    <name evidence="7" type="ORF">J4415_03930</name>
</gene>
<dbReference type="EC" id="3.1.3.71" evidence="3"/>
<evidence type="ECO:0000313" key="8">
    <source>
        <dbReference type="Proteomes" id="UP000677687"/>
    </source>
</evidence>
<dbReference type="InterPro" id="IPR036702">
    <property type="entry name" value="ComB-like_sf"/>
</dbReference>
<feature type="non-terminal residue" evidence="7">
    <location>
        <position position="226"/>
    </location>
</feature>
<dbReference type="InterPro" id="IPR005238">
    <property type="entry name" value="ComB-like"/>
</dbReference>
<evidence type="ECO:0000256" key="6">
    <source>
        <dbReference type="ARBA" id="ARBA00033711"/>
    </source>
</evidence>
<dbReference type="Pfam" id="PF04029">
    <property type="entry name" value="2-ph_phosp"/>
    <property type="match status" value="1"/>
</dbReference>
<comment type="caution">
    <text evidence="7">The sequence shown here is derived from an EMBL/GenBank/DDBJ whole genome shotgun (WGS) entry which is preliminary data.</text>
</comment>
<evidence type="ECO:0000256" key="3">
    <source>
        <dbReference type="ARBA" id="ARBA00012953"/>
    </source>
</evidence>
<accession>A0A8T4KRK3</accession>
<dbReference type="SUPFAM" id="SSF142823">
    <property type="entry name" value="ComB-like"/>
    <property type="match status" value="1"/>
</dbReference>
<evidence type="ECO:0000256" key="2">
    <source>
        <dbReference type="ARBA" id="ARBA00009997"/>
    </source>
</evidence>
<evidence type="ECO:0000256" key="1">
    <source>
        <dbReference type="ARBA" id="ARBA00001946"/>
    </source>
</evidence>
<comment type="catalytic activity">
    <reaction evidence="6">
        <text>(2R)-O-phospho-3-sulfolactate + H2O = (2R)-3-sulfolactate + phosphate</text>
        <dbReference type="Rhea" id="RHEA:23416"/>
        <dbReference type="ChEBI" id="CHEBI:15377"/>
        <dbReference type="ChEBI" id="CHEBI:15597"/>
        <dbReference type="ChEBI" id="CHEBI:43474"/>
        <dbReference type="ChEBI" id="CHEBI:58738"/>
        <dbReference type="EC" id="3.1.3.71"/>
    </reaction>
</comment>
<evidence type="ECO:0000313" key="7">
    <source>
        <dbReference type="EMBL" id="MBS3057748.1"/>
    </source>
</evidence>
<dbReference type="EMBL" id="JAGVWD010000065">
    <property type="protein sequence ID" value="MBS3057748.1"/>
    <property type="molecule type" value="Genomic_DNA"/>
</dbReference>
<organism evidence="7 8">
    <name type="scientific">Candidatus Iainarchaeum sp</name>
    <dbReference type="NCBI Taxonomy" id="3101447"/>
    <lineage>
        <taxon>Archaea</taxon>
        <taxon>Candidatus Iainarchaeota</taxon>
        <taxon>Candidatus Iainarchaeia</taxon>
        <taxon>Candidatus Iainarchaeales</taxon>
        <taxon>Candidatus Iainarchaeaceae</taxon>
        <taxon>Candidatus Iainarchaeum</taxon>
    </lineage>
</organism>
<dbReference type="GO" id="GO:0000287">
    <property type="term" value="F:magnesium ion binding"/>
    <property type="evidence" value="ECO:0007669"/>
    <property type="project" value="InterPro"/>
</dbReference>